<dbReference type="GO" id="GO:0006487">
    <property type="term" value="P:protein N-linked glycosylation"/>
    <property type="evidence" value="ECO:0007669"/>
    <property type="project" value="TreeGrafter"/>
</dbReference>
<dbReference type="GO" id="GO:0004581">
    <property type="term" value="F:dolichyl-phosphate beta-glucosyltransferase activity"/>
    <property type="evidence" value="ECO:0007669"/>
    <property type="project" value="UniProtKB-EC"/>
</dbReference>
<evidence type="ECO:0000256" key="5">
    <source>
        <dbReference type="ARBA" id="ARBA00012583"/>
    </source>
</evidence>
<dbReference type="CDD" id="cd04188">
    <property type="entry name" value="DPG_synthase"/>
    <property type="match status" value="1"/>
</dbReference>
<keyword evidence="8 15" id="KW-0812">Transmembrane</keyword>
<dbReference type="PANTHER" id="PTHR10859:SF91">
    <property type="entry name" value="DOLICHYL-PHOSPHATE BETA-GLUCOSYLTRANSFERASE"/>
    <property type="match status" value="1"/>
</dbReference>
<evidence type="ECO:0000256" key="11">
    <source>
        <dbReference type="ARBA" id="ARBA00022989"/>
    </source>
</evidence>
<dbReference type="SUPFAM" id="SSF53448">
    <property type="entry name" value="Nucleotide-diphospho-sugar transferases"/>
    <property type="match status" value="1"/>
</dbReference>
<keyword evidence="19" id="KW-1185">Reference proteome</keyword>
<feature type="transmembrane region" description="Helical" evidence="15">
    <location>
        <begin position="404"/>
        <end position="422"/>
    </location>
</feature>
<dbReference type="Pfam" id="PF04138">
    <property type="entry name" value="GtrA_DPMS_TM"/>
    <property type="match status" value="1"/>
</dbReference>
<dbReference type="AlphaFoldDB" id="A0A1G9BZG3"/>
<comment type="subcellular location">
    <subcellularLocation>
        <location evidence="2">Endoplasmic reticulum membrane</location>
        <topology evidence="2">Single-pass membrane protein</topology>
    </subcellularLocation>
    <subcellularLocation>
        <location evidence="1">Membrane</location>
        <topology evidence="1">Multi-pass membrane protein</topology>
    </subcellularLocation>
</comment>
<sequence>MTASPTSPERCGATFQFPYEEPVEPTERASPGATSPMPAPNTVDIVIPVYNEERALRGCVTTLHERLRKGFPFPWRITIVDNASTDSTPELAEQLSEEIKGVDCLRLERKGRGLALRTAWGNTGADIAVYMDVDLSTGLDGLLPLVAPLASGHSDMAIGSRLAPAARTVRGPRRELISRCYNKLIRLTHGSRFSDAQCGFKAVRTAALRPLLHATNDDEWFFDTELLLLAEYNGLRIHEVPVDWIEDTDSRVKVFNTAVDDLRGLWRIARRKSTGAARVAVPARGPVTSEHPDAMLAPEAKRSRLFGQLGYFALIGVFSTIGQAVLYWLLRQWWPAVVANFVSLLVLTILNTEANRRLSFRESKTGAGRAHIGAGGLFLLGYLVTSAAVLLYDSAAGNASPAAESVVLACASVLVTAIRFLLLRMTVFRRDDSGSPRQESGETN</sequence>
<feature type="transmembrane region" description="Helical" evidence="15">
    <location>
        <begin position="372"/>
        <end position="392"/>
    </location>
</feature>
<dbReference type="InterPro" id="IPR001173">
    <property type="entry name" value="Glyco_trans_2-like"/>
</dbReference>
<dbReference type="Gene3D" id="3.90.550.10">
    <property type="entry name" value="Spore Coat Polysaccharide Biosynthesis Protein SpsA, Chain A"/>
    <property type="match status" value="1"/>
</dbReference>
<evidence type="ECO:0000256" key="8">
    <source>
        <dbReference type="ARBA" id="ARBA00022692"/>
    </source>
</evidence>
<dbReference type="GO" id="GO:0000271">
    <property type="term" value="P:polysaccharide biosynthetic process"/>
    <property type="evidence" value="ECO:0007669"/>
    <property type="project" value="InterPro"/>
</dbReference>
<accession>A0A1G9BZG3</accession>
<evidence type="ECO:0000313" key="18">
    <source>
        <dbReference type="EMBL" id="SDK44753.1"/>
    </source>
</evidence>
<evidence type="ECO:0000256" key="3">
    <source>
        <dbReference type="ARBA" id="ARBA00004922"/>
    </source>
</evidence>
<protein>
    <recommendedName>
        <fullName evidence="5">dolichyl-phosphate beta-glucosyltransferase</fullName>
        <ecNumber evidence="5">2.4.1.117</ecNumber>
    </recommendedName>
</protein>
<feature type="transmembrane region" description="Helical" evidence="15">
    <location>
        <begin position="333"/>
        <end position="351"/>
    </location>
</feature>
<feature type="domain" description="Glycosyltransferase 2-like" evidence="16">
    <location>
        <begin position="45"/>
        <end position="209"/>
    </location>
</feature>
<dbReference type="Proteomes" id="UP000199213">
    <property type="component" value="Unassembled WGS sequence"/>
</dbReference>
<organism evidence="18 19">
    <name type="scientific">Actinopolyspora mzabensis</name>
    <dbReference type="NCBI Taxonomy" id="995066"/>
    <lineage>
        <taxon>Bacteria</taxon>
        <taxon>Bacillati</taxon>
        <taxon>Actinomycetota</taxon>
        <taxon>Actinomycetes</taxon>
        <taxon>Actinopolysporales</taxon>
        <taxon>Actinopolysporaceae</taxon>
        <taxon>Actinopolyspora</taxon>
    </lineage>
</organism>
<evidence type="ECO:0000256" key="15">
    <source>
        <dbReference type="SAM" id="Phobius"/>
    </source>
</evidence>
<comment type="pathway">
    <text evidence="3">Protein modification; protein glycosylation.</text>
</comment>
<name>A0A1G9BZG3_ACTMZ</name>
<evidence type="ECO:0000259" key="17">
    <source>
        <dbReference type="Pfam" id="PF04138"/>
    </source>
</evidence>
<keyword evidence="10" id="KW-0735">Signal-anchor</keyword>
<reference evidence="19" key="1">
    <citation type="submission" date="2016-10" db="EMBL/GenBank/DDBJ databases">
        <authorList>
            <person name="Varghese N."/>
            <person name="Submissions S."/>
        </authorList>
    </citation>
    <scope>NUCLEOTIDE SEQUENCE [LARGE SCALE GENOMIC DNA]</scope>
    <source>
        <strain evidence="19">DSM 45460</strain>
    </source>
</reference>
<evidence type="ECO:0000256" key="13">
    <source>
        <dbReference type="ARBA" id="ARBA00045097"/>
    </source>
</evidence>
<keyword evidence="9" id="KW-0256">Endoplasmic reticulum</keyword>
<evidence type="ECO:0000256" key="4">
    <source>
        <dbReference type="ARBA" id="ARBA00006739"/>
    </source>
</evidence>
<evidence type="ECO:0000259" key="16">
    <source>
        <dbReference type="Pfam" id="PF00535"/>
    </source>
</evidence>
<evidence type="ECO:0000256" key="1">
    <source>
        <dbReference type="ARBA" id="ARBA00004141"/>
    </source>
</evidence>
<keyword evidence="11 15" id="KW-1133">Transmembrane helix</keyword>
<evidence type="ECO:0000256" key="2">
    <source>
        <dbReference type="ARBA" id="ARBA00004389"/>
    </source>
</evidence>
<keyword evidence="12 15" id="KW-0472">Membrane</keyword>
<feature type="transmembrane region" description="Helical" evidence="15">
    <location>
        <begin position="309"/>
        <end position="327"/>
    </location>
</feature>
<evidence type="ECO:0000256" key="10">
    <source>
        <dbReference type="ARBA" id="ARBA00022968"/>
    </source>
</evidence>
<dbReference type="InterPro" id="IPR007267">
    <property type="entry name" value="GtrA_DPMS_TM"/>
</dbReference>
<dbReference type="GO" id="GO:0016020">
    <property type="term" value="C:membrane"/>
    <property type="evidence" value="ECO:0007669"/>
    <property type="project" value="UniProtKB-SubCell"/>
</dbReference>
<feature type="domain" description="GtrA/DPMS transmembrane" evidence="17">
    <location>
        <begin position="312"/>
        <end position="428"/>
    </location>
</feature>
<dbReference type="PANTHER" id="PTHR10859">
    <property type="entry name" value="GLYCOSYL TRANSFERASE"/>
    <property type="match status" value="1"/>
</dbReference>
<evidence type="ECO:0000256" key="9">
    <source>
        <dbReference type="ARBA" id="ARBA00022824"/>
    </source>
</evidence>
<evidence type="ECO:0000256" key="6">
    <source>
        <dbReference type="ARBA" id="ARBA00022676"/>
    </source>
</evidence>
<evidence type="ECO:0000256" key="14">
    <source>
        <dbReference type="SAM" id="MobiDB-lite"/>
    </source>
</evidence>
<proteinExistence type="inferred from homology"/>
<dbReference type="Pfam" id="PF00535">
    <property type="entry name" value="Glycos_transf_2"/>
    <property type="match status" value="1"/>
</dbReference>
<comment type="similarity">
    <text evidence="4">Belongs to the glycosyltransferase 2 family.</text>
</comment>
<dbReference type="InterPro" id="IPR035518">
    <property type="entry name" value="DPG_synthase"/>
</dbReference>
<feature type="region of interest" description="Disordered" evidence="14">
    <location>
        <begin position="1"/>
        <end position="38"/>
    </location>
</feature>
<dbReference type="EMBL" id="FNFM01000008">
    <property type="protein sequence ID" value="SDK44753.1"/>
    <property type="molecule type" value="Genomic_DNA"/>
</dbReference>
<keyword evidence="6" id="KW-0328">Glycosyltransferase</keyword>
<dbReference type="EC" id="2.4.1.117" evidence="5"/>
<comment type="catalytic activity">
    <reaction evidence="13">
        <text>a di-trans,poly-cis-dolichyl phosphate + UDP-alpha-D-glucose = a di-trans,poly-cis-dolichyl beta-D-glucosyl phosphate + UDP</text>
        <dbReference type="Rhea" id="RHEA:15401"/>
        <dbReference type="Rhea" id="RHEA-COMP:19498"/>
        <dbReference type="Rhea" id="RHEA-COMP:19502"/>
        <dbReference type="ChEBI" id="CHEBI:57525"/>
        <dbReference type="ChEBI" id="CHEBI:57683"/>
        <dbReference type="ChEBI" id="CHEBI:58223"/>
        <dbReference type="ChEBI" id="CHEBI:58885"/>
        <dbReference type="EC" id="2.4.1.117"/>
    </reaction>
    <physiologicalReaction direction="left-to-right" evidence="13">
        <dbReference type="Rhea" id="RHEA:15402"/>
    </physiologicalReaction>
</comment>
<evidence type="ECO:0000256" key="7">
    <source>
        <dbReference type="ARBA" id="ARBA00022679"/>
    </source>
</evidence>
<evidence type="ECO:0000256" key="12">
    <source>
        <dbReference type="ARBA" id="ARBA00023136"/>
    </source>
</evidence>
<evidence type="ECO:0000313" key="19">
    <source>
        <dbReference type="Proteomes" id="UP000199213"/>
    </source>
</evidence>
<gene>
    <name evidence="18" type="ORF">SAMN04487820_10821</name>
</gene>
<dbReference type="InterPro" id="IPR029044">
    <property type="entry name" value="Nucleotide-diphossugar_trans"/>
</dbReference>
<keyword evidence="7 18" id="KW-0808">Transferase</keyword>